<dbReference type="Proteomes" id="UP000054477">
    <property type="component" value="Unassembled WGS sequence"/>
</dbReference>
<evidence type="ECO:0000313" key="2">
    <source>
        <dbReference type="EMBL" id="KIK01702.1"/>
    </source>
</evidence>
<reference evidence="3" key="2">
    <citation type="submission" date="2015-01" db="EMBL/GenBank/DDBJ databases">
        <title>Evolutionary Origins and Diversification of the Mycorrhizal Mutualists.</title>
        <authorList>
            <consortium name="DOE Joint Genome Institute"/>
            <consortium name="Mycorrhizal Genomics Consortium"/>
            <person name="Kohler A."/>
            <person name="Kuo A."/>
            <person name="Nagy L.G."/>
            <person name="Floudas D."/>
            <person name="Copeland A."/>
            <person name="Barry K.W."/>
            <person name="Cichocki N."/>
            <person name="Veneault-Fourrey C."/>
            <person name="LaButti K."/>
            <person name="Lindquist E.A."/>
            <person name="Lipzen A."/>
            <person name="Lundell T."/>
            <person name="Morin E."/>
            <person name="Murat C."/>
            <person name="Riley R."/>
            <person name="Ohm R."/>
            <person name="Sun H."/>
            <person name="Tunlid A."/>
            <person name="Henrissat B."/>
            <person name="Grigoriev I.V."/>
            <person name="Hibbett D.S."/>
            <person name="Martin F."/>
        </authorList>
    </citation>
    <scope>NUCLEOTIDE SEQUENCE [LARGE SCALE GENOMIC DNA]</scope>
    <source>
        <strain evidence="3">LaAM-08-1</strain>
    </source>
</reference>
<feature type="compositionally biased region" description="Low complexity" evidence="1">
    <location>
        <begin position="89"/>
        <end position="118"/>
    </location>
</feature>
<gene>
    <name evidence="2" type="ORF">K443DRAFT_6751</name>
</gene>
<sequence length="118" mass="13101">MPTNNNLPTNNSSPPTNMYHTRTSPTAHKREPSADEQCPAPTKDNHLPQTATSTHRHNNPTDKWQVHTANDDPPLPDDEHPWSTTTAQHYHSLPLHHSLSPPSLSIHPSSLHNSLPSP</sequence>
<reference evidence="2 3" key="1">
    <citation type="submission" date="2014-04" db="EMBL/GenBank/DDBJ databases">
        <authorList>
            <consortium name="DOE Joint Genome Institute"/>
            <person name="Kuo A."/>
            <person name="Kohler A."/>
            <person name="Nagy L.G."/>
            <person name="Floudas D."/>
            <person name="Copeland A."/>
            <person name="Barry K.W."/>
            <person name="Cichocki N."/>
            <person name="Veneault-Fourrey C."/>
            <person name="LaButti K."/>
            <person name="Lindquist E.A."/>
            <person name="Lipzen A."/>
            <person name="Lundell T."/>
            <person name="Morin E."/>
            <person name="Murat C."/>
            <person name="Sun H."/>
            <person name="Tunlid A."/>
            <person name="Henrissat B."/>
            <person name="Grigoriev I.V."/>
            <person name="Hibbett D.S."/>
            <person name="Martin F."/>
            <person name="Nordberg H.P."/>
            <person name="Cantor M.N."/>
            <person name="Hua S.X."/>
        </authorList>
    </citation>
    <scope>NUCLEOTIDE SEQUENCE [LARGE SCALE GENOMIC DNA]</scope>
    <source>
        <strain evidence="2 3">LaAM-08-1</strain>
    </source>
</reference>
<feature type="region of interest" description="Disordered" evidence="1">
    <location>
        <begin position="1"/>
        <end position="118"/>
    </location>
</feature>
<feature type="compositionally biased region" description="Low complexity" evidence="1">
    <location>
        <begin position="1"/>
        <end position="17"/>
    </location>
</feature>
<evidence type="ECO:0000256" key="1">
    <source>
        <dbReference type="SAM" id="MobiDB-lite"/>
    </source>
</evidence>
<protein>
    <submittedName>
        <fullName evidence="2">Uncharacterized protein</fullName>
    </submittedName>
</protein>
<proteinExistence type="predicted"/>
<evidence type="ECO:0000313" key="3">
    <source>
        <dbReference type="Proteomes" id="UP000054477"/>
    </source>
</evidence>
<keyword evidence="3" id="KW-1185">Reference proteome</keyword>
<dbReference type="HOGENOM" id="CLU_2073551_0_0_1"/>
<organism evidence="2 3">
    <name type="scientific">Laccaria amethystina LaAM-08-1</name>
    <dbReference type="NCBI Taxonomy" id="1095629"/>
    <lineage>
        <taxon>Eukaryota</taxon>
        <taxon>Fungi</taxon>
        <taxon>Dikarya</taxon>
        <taxon>Basidiomycota</taxon>
        <taxon>Agaricomycotina</taxon>
        <taxon>Agaricomycetes</taxon>
        <taxon>Agaricomycetidae</taxon>
        <taxon>Agaricales</taxon>
        <taxon>Agaricineae</taxon>
        <taxon>Hydnangiaceae</taxon>
        <taxon>Laccaria</taxon>
    </lineage>
</organism>
<name>A0A0C9XVN6_9AGAR</name>
<dbReference type="AlphaFoldDB" id="A0A0C9XVN6"/>
<accession>A0A0C9XVN6</accession>
<dbReference type="EMBL" id="KN838603">
    <property type="protein sequence ID" value="KIK01702.1"/>
    <property type="molecule type" value="Genomic_DNA"/>
</dbReference>